<dbReference type="STRING" id="6186.A0A183K996"/>
<gene>
    <name evidence="1" type="ORF">SCUD_LOCUS11579</name>
</gene>
<organism evidence="3">
    <name type="scientific">Schistosoma curassoni</name>
    <dbReference type="NCBI Taxonomy" id="6186"/>
    <lineage>
        <taxon>Eukaryota</taxon>
        <taxon>Metazoa</taxon>
        <taxon>Spiralia</taxon>
        <taxon>Lophotrochozoa</taxon>
        <taxon>Platyhelminthes</taxon>
        <taxon>Trematoda</taxon>
        <taxon>Digenea</taxon>
        <taxon>Strigeidida</taxon>
        <taxon>Schistosomatoidea</taxon>
        <taxon>Schistosomatidae</taxon>
        <taxon>Schistosoma</taxon>
    </lineage>
</organism>
<dbReference type="WBParaSite" id="SCUD_0001157901-mRNA-1">
    <property type="protein sequence ID" value="SCUD_0001157901-mRNA-1"/>
    <property type="gene ID" value="SCUD_0001157901"/>
</dbReference>
<reference evidence="1 2" key="2">
    <citation type="submission" date="2018-11" db="EMBL/GenBank/DDBJ databases">
        <authorList>
            <consortium name="Pathogen Informatics"/>
        </authorList>
    </citation>
    <scope>NUCLEOTIDE SEQUENCE [LARGE SCALE GENOMIC DNA]</scope>
    <source>
        <strain evidence="1">Dakar</strain>
        <strain evidence="2">Dakar, Senegal</strain>
    </source>
</reference>
<evidence type="ECO:0000313" key="1">
    <source>
        <dbReference type="EMBL" id="VDP45209.1"/>
    </source>
</evidence>
<dbReference type="AlphaFoldDB" id="A0A183K996"/>
<proteinExistence type="predicted"/>
<name>A0A183K996_9TREM</name>
<dbReference type="Proteomes" id="UP000279833">
    <property type="component" value="Unassembled WGS sequence"/>
</dbReference>
<keyword evidence="2" id="KW-1185">Reference proteome</keyword>
<dbReference type="EMBL" id="UZAK01034510">
    <property type="protein sequence ID" value="VDP45209.1"/>
    <property type="molecule type" value="Genomic_DNA"/>
</dbReference>
<evidence type="ECO:0000313" key="2">
    <source>
        <dbReference type="Proteomes" id="UP000279833"/>
    </source>
</evidence>
<accession>A0A183K996</accession>
<evidence type="ECO:0000313" key="3">
    <source>
        <dbReference type="WBParaSite" id="SCUD_0001157901-mRNA-1"/>
    </source>
</evidence>
<reference evidence="3" key="1">
    <citation type="submission" date="2016-06" db="UniProtKB">
        <authorList>
            <consortium name="WormBaseParasite"/>
        </authorList>
    </citation>
    <scope>IDENTIFICATION</scope>
</reference>
<protein>
    <submittedName>
        <fullName evidence="3">ANK_REP_REGION domain-containing protein</fullName>
    </submittedName>
</protein>
<sequence length="101" mass="11441">MSKFRQFSVESKCYNNNNNLYLRDKLYLFECISPEDIEEARSAPEMKMLSDLKAARLKRYNLNILDAQGAAPSGVDPNSLDADGWTPSHVAACWGEVSYLF</sequence>